<keyword evidence="6" id="KW-0119">Carbohydrate metabolism</keyword>
<keyword evidence="4" id="KW-0418">Kinase</keyword>
<dbReference type="Gene3D" id="3.40.980.20">
    <property type="entry name" value="Four-carbon acid sugar kinase, nucleotide binding domain"/>
    <property type="match status" value="1"/>
</dbReference>
<evidence type="ECO:0000256" key="4">
    <source>
        <dbReference type="ARBA" id="ARBA00022777"/>
    </source>
</evidence>
<dbReference type="EMBL" id="JAUSTR010000004">
    <property type="protein sequence ID" value="MDQ0162393.1"/>
    <property type="molecule type" value="Genomic_DNA"/>
</dbReference>
<protein>
    <submittedName>
        <fullName evidence="9">Uncharacterized protein YgbK (DUF1537 family)</fullName>
    </submittedName>
</protein>
<name>A0ABT9VN43_9BACI</name>
<dbReference type="Proteomes" id="UP001225646">
    <property type="component" value="Unassembled WGS sequence"/>
</dbReference>
<proteinExistence type="inferred from homology"/>
<keyword evidence="2" id="KW-0808">Transferase</keyword>
<dbReference type="SUPFAM" id="SSF142764">
    <property type="entry name" value="YgbK-like"/>
    <property type="match status" value="1"/>
</dbReference>
<evidence type="ECO:0000256" key="3">
    <source>
        <dbReference type="ARBA" id="ARBA00022741"/>
    </source>
</evidence>
<evidence type="ECO:0000259" key="8">
    <source>
        <dbReference type="Pfam" id="PF17042"/>
    </source>
</evidence>
<comment type="caution">
    <text evidence="9">The sequence shown here is derived from an EMBL/GenBank/DDBJ whole genome shotgun (WGS) entry which is preliminary data.</text>
</comment>
<feature type="domain" description="Four-carbon acid sugar kinase N-terminal" evidence="7">
    <location>
        <begin position="5"/>
        <end position="227"/>
    </location>
</feature>
<keyword evidence="3" id="KW-0547">Nucleotide-binding</keyword>
<evidence type="ECO:0000259" key="7">
    <source>
        <dbReference type="Pfam" id="PF07005"/>
    </source>
</evidence>
<dbReference type="Gene3D" id="3.40.50.10840">
    <property type="entry name" value="Putative sugar-binding, N-terminal domain"/>
    <property type="match status" value="1"/>
</dbReference>
<reference evidence="9 10" key="1">
    <citation type="submission" date="2023-07" db="EMBL/GenBank/DDBJ databases">
        <title>Genomic Encyclopedia of Type Strains, Phase IV (KMG-IV): sequencing the most valuable type-strain genomes for metagenomic binning, comparative biology and taxonomic classification.</title>
        <authorList>
            <person name="Goeker M."/>
        </authorList>
    </citation>
    <scope>NUCLEOTIDE SEQUENCE [LARGE SCALE GENOMIC DNA]</scope>
    <source>
        <strain evidence="9 10">DSM 19092</strain>
    </source>
</reference>
<evidence type="ECO:0000256" key="6">
    <source>
        <dbReference type="ARBA" id="ARBA00023277"/>
    </source>
</evidence>
<dbReference type="Pfam" id="PF17042">
    <property type="entry name" value="NBD_C"/>
    <property type="match status" value="1"/>
</dbReference>
<evidence type="ECO:0000313" key="9">
    <source>
        <dbReference type="EMBL" id="MDQ0162393.1"/>
    </source>
</evidence>
<accession>A0ABT9VN43</accession>
<dbReference type="InterPro" id="IPR042213">
    <property type="entry name" value="NBD_C_sf"/>
</dbReference>
<evidence type="ECO:0000313" key="10">
    <source>
        <dbReference type="Proteomes" id="UP001225646"/>
    </source>
</evidence>
<dbReference type="Pfam" id="PF07005">
    <property type="entry name" value="SBD_N"/>
    <property type="match status" value="1"/>
</dbReference>
<dbReference type="InterPro" id="IPR010737">
    <property type="entry name" value="4-carb_acid_sugar_kinase_N"/>
</dbReference>
<dbReference type="InterPro" id="IPR037051">
    <property type="entry name" value="4-carb_acid_sugar_kinase_N_sf"/>
</dbReference>
<organism evidence="9 10">
    <name type="scientific">Aeribacillus alveayuensis</name>
    <dbReference type="NCBI Taxonomy" id="279215"/>
    <lineage>
        <taxon>Bacteria</taxon>
        <taxon>Bacillati</taxon>
        <taxon>Bacillota</taxon>
        <taxon>Bacilli</taxon>
        <taxon>Bacillales</taxon>
        <taxon>Bacillaceae</taxon>
        <taxon>Aeribacillus</taxon>
    </lineage>
</organism>
<dbReference type="InterPro" id="IPR031475">
    <property type="entry name" value="NBD_C"/>
</dbReference>
<sequence>MKNAIILADDLTGANDTALQVAKTGINTKVLIQEPFHFASNQKRHVYVINTETRSLEVNEARKKLKNLASQINKLDFSFYYKKIDSTLRGNVGAEIETLIENIDFDCAVVVPAYPKNGRITVGGYHLVHQKLLTDTEFAKDPKTPVHHSVVSKELELQMKQEVTHINIEFIKKNKLSKILKNMSDFGKKCFTFDCITDDDFDTIISETEQVFKRILWVGSAGLMSSLAKRFKDEDNMMQNQSLKNKHPNLVVAGSVSEKTREQVDYLKSQGYALLTLHPNELLDENFSTDCLPNMLLKAATIIQQNKHLVITTNSSTEARNEFAEYLQKNALSKEEAGNQIAKHLGLLASKLIKKHSFASLFLTGGDIAYYTCTQLQIKALKIIGEAEEGIPICKIADSESNDLPIITKAGAFGDRFSIYNSLIKVKEFIN</sequence>
<keyword evidence="10" id="KW-1185">Reference proteome</keyword>
<dbReference type="RefSeq" id="WP_419151848.1">
    <property type="nucleotide sequence ID" value="NZ_JAUSTR010000004.1"/>
</dbReference>
<evidence type="ECO:0000256" key="2">
    <source>
        <dbReference type="ARBA" id="ARBA00022679"/>
    </source>
</evidence>
<feature type="domain" description="Four-carbon acid sugar kinase nucleotide binding" evidence="8">
    <location>
        <begin position="250"/>
        <end position="416"/>
    </location>
</feature>
<gene>
    <name evidence="9" type="ORF">J2S06_001470</name>
</gene>
<evidence type="ECO:0000256" key="5">
    <source>
        <dbReference type="ARBA" id="ARBA00022840"/>
    </source>
</evidence>
<evidence type="ECO:0000256" key="1">
    <source>
        <dbReference type="ARBA" id="ARBA00005715"/>
    </source>
</evidence>
<keyword evidence="5" id="KW-0067">ATP-binding</keyword>
<comment type="similarity">
    <text evidence="1">Belongs to the four-carbon acid sugar kinase family.</text>
</comment>